<evidence type="ECO:0000313" key="4">
    <source>
        <dbReference type="Proteomes" id="UP000243542"/>
    </source>
</evidence>
<sequence>MGDWRFLDEIEDEPDGPAGTAAVAAPASPDGDAERFAEGAARALAGGSVDTQLGETDDPKELVHGDPDTLRQTGEHLQKFANAFSSAASGLTKVDTAHWSGDAADAFRAKFQPHPDQWARAADACGKAAGALHSYATAVQQAQQQAAEAAHQYAQAQQQSQQAVQAYERQLISSAENPPPFQDPGATGRQQAQILLEQARRHRDQEALAARAALDAGTAQAPVEPGFLDQLANDLGDGLGMVSDSLTHFAGGVIKTVSGVVKIVRTLNPLDPYNLTHPAEYIAGVSGTAAGLVQVASHPLDLLKGIVGSGWGSDPAEAFGKLTANIALVAATGGAGAAADVALSAGKVAVEAAGTAGREALEIAGREAVETAGREAVGAAGQGGVEAAGEVGTTAGREATVAHAPAPERPTFEGFGDEPVGDFGPQGSHEELPTWEPQPSHYGTPPEAKWDRSELIEQPDISSRLDGTPPEHAGHPGGHEPVQHSPDPLPGDGAGHQPHSQAGYENPAHHANAADHQAFNDKFGAADPHYLAERMAHAPDAGLAPEEVRALDHYTGMGHQDINAALRHGDTAALRGLDPEISEMASGLNKLPDFQGQVFRGIDIGPGDMNGFLDRYQLGAEVREPAFTSSDLVEPYRGNVQFTIDSVGGKDISWLKDAHVGQREVVFPPGSNFRVTSRSADGNGNWTIHLQDLGR</sequence>
<feature type="region of interest" description="Disordered" evidence="1">
    <location>
        <begin position="402"/>
        <end position="448"/>
    </location>
</feature>
<dbReference type="InterPro" id="IPR036689">
    <property type="entry name" value="ESAT-6-like_sf"/>
</dbReference>
<feature type="compositionally biased region" description="Low complexity" evidence="1">
    <location>
        <begin position="16"/>
        <end position="30"/>
    </location>
</feature>
<dbReference type="PROSITE" id="PS51996">
    <property type="entry name" value="TR_MART"/>
    <property type="match status" value="1"/>
</dbReference>
<evidence type="ECO:0000313" key="3">
    <source>
        <dbReference type="EMBL" id="PFG47663.1"/>
    </source>
</evidence>
<protein>
    <recommendedName>
        <fullName evidence="2">Putative T7SS secretion signal domain-containing protein</fullName>
    </recommendedName>
</protein>
<feature type="domain" description="Putative T7SS secretion signal" evidence="2">
    <location>
        <begin position="37"/>
        <end position="225"/>
    </location>
</feature>
<dbReference type="InterPro" id="IPR049082">
    <property type="entry name" value="T7SS_signal"/>
</dbReference>
<feature type="compositionally biased region" description="Basic and acidic residues" evidence="1">
    <location>
        <begin position="472"/>
        <end position="482"/>
    </location>
</feature>
<evidence type="ECO:0000256" key="1">
    <source>
        <dbReference type="SAM" id="MobiDB-lite"/>
    </source>
</evidence>
<evidence type="ECO:0000259" key="2">
    <source>
        <dbReference type="Pfam" id="PF21725"/>
    </source>
</evidence>
<dbReference type="RefSeq" id="WP_098511637.1">
    <property type="nucleotide sequence ID" value="NZ_JBIAKZ010000014.1"/>
</dbReference>
<dbReference type="Pfam" id="PF21725">
    <property type="entry name" value="T7SS_signal"/>
    <property type="match status" value="1"/>
</dbReference>
<feature type="region of interest" description="Disordered" evidence="1">
    <location>
        <begin position="461"/>
        <end position="507"/>
    </location>
</feature>
<keyword evidence="4" id="KW-1185">Reference proteome</keyword>
<reference evidence="3 4" key="1">
    <citation type="submission" date="2017-10" db="EMBL/GenBank/DDBJ databases">
        <title>Sequencing the genomes of 1000 actinobacteria strains.</title>
        <authorList>
            <person name="Klenk H.-P."/>
        </authorList>
    </citation>
    <scope>NUCLEOTIDE SEQUENCE [LARGE SCALE GENOMIC DNA]</scope>
    <source>
        <strain evidence="3 4">DSM 46092</strain>
    </source>
</reference>
<dbReference type="Gene3D" id="3.90.176.10">
    <property type="entry name" value="Toxin ADP-ribosyltransferase, Chain A, domain 1"/>
    <property type="match status" value="1"/>
</dbReference>
<dbReference type="Proteomes" id="UP000243542">
    <property type="component" value="Unassembled WGS sequence"/>
</dbReference>
<organism evidence="3 4">
    <name type="scientific">Amycolatopsis sulphurea</name>
    <dbReference type="NCBI Taxonomy" id="76022"/>
    <lineage>
        <taxon>Bacteria</taxon>
        <taxon>Bacillati</taxon>
        <taxon>Actinomycetota</taxon>
        <taxon>Actinomycetes</taxon>
        <taxon>Pseudonocardiales</taxon>
        <taxon>Pseudonocardiaceae</taxon>
        <taxon>Amycolatopsis</taxon>
    </lineage>
</organism>
<dbReference type="AlphaFoldDB" id="A0A2A9F9N1"/>
<dbReference type="Gene3D" id="1.10.287.1060">
    <property type="entry name" value="ESAT-6-like"/>
    <property type="match status" value="1"/>
</dbReference>
<dbReference type="EMBL" id="PDJK01000002">
    <property type="protein sequence ID" value="PFG47663.1"/>
    <property type="molecule type" value="Genomic_DNA"/>
</dbReference>
<dbReference type="SUPFAM" id="SSF140453">
    <property type="entry name" value="EsxAB dimer-like"/>
    <property type="match status" value="1"/>
</dbReference>
<dbReference type="SUPFAM" id="SSF56399">
    <property type="entry name" value="ADP-ribosylation"/>
    <property type="match status" value="1"/>
</dbReference>
<comment type="caution">
    <text evidence="3">The sequence shown here is derived from an EMBL/GenBank/DDBJ whole genome shotgun (WGS) entry which is preliminary data.</text>
</comment>
<accession>A0A2A9F9N1</accession>
<gene>
    <name evidence="3" type="ORF">ATK36_2710</name>
</gene>
<name>A0A2A9F9N1_9PSEU</name>
<proteinExistence type="predicted"/>
<feature type="region of interest" description="Disordered" evidence="1">
    <location>
        <begin position="1"/>
        <end position="35"/>
    </location>
</feature>